<dbReference type="Proteomes" id="UP000806077">
    <property type="component" value="Unassembled WGS sequence"/>
</dbReference>
<dbReference type="AlphaFoldDB" id="A0AAP1WHD8"/>
<proteinExistence type="predicted"/>
<evidence type="ECO:0000313" key="2">
    <source>
        <dbReference type="Proteomes" id="UP000806077"/>
    </source>
</evidence>
<comment type="caution">
    <text evidence="1">The sequence shown here is derived from an EMBL/GenBank/DDBJ whole genome shotgun (WGS) entry which is preliminary data.</text>
</comment>
<dbReference type="PROSITE" id="PS51257">
    <property type="entry name" value="PROKAR_LIPOPROTEIN"/>
    <property type="match status" value="1"/>
</dbReference>
<dbReference type="EMBL" id="WXXV01000058">
    <property type="protein sequence ID" value="MBE7696307.1"/>
    <property type="molecule type" value="Genomic_DNA"/>
</dbReference>
<gene>
    <name evidence="1" type="ORF">F7645_12875</name>
</gene>
<evidence type="ECO:0008006" key="3">
    <source>
        <dbReference type="Google" id="ProtNLM"/>
    </source>
</evidence>
<protein>
    <recommendedName>
        <fullName evidence="3">Lipoprotein</fullName>
    </recommendedName>
</protein>
<sequence>MKNSILILFLFLFSCNWNNEYHNLKDFILYRDCNENIYLKREVYLSKKEDYKPSKYVRYFDLVNYNDSILELKKIIDVKSFHQVKKSDTFSDKKYIYIFIDKPAISPNIYVYDRK</sequence>
<name>A0AAP1WHD8_9FLAO</name>
<evidence type="ECO:0000313" key="1">
    <source>
        <dbReference type="EMBL" id="MBE7696307.1"/>
    </source>
</evidence>
<organism evidence="1 2">
    <name type="scientific">Tenacibaculum finnmarkense genomovar finnmarkense</name>
    <dbReference type="NCBI Taxonomy" id="1458503"/>
    <lineage>
        <taxon>Bacteria</taxon>
        <taxon>Pseudomonadati</taxon>
        <taxon>Bacteroidota</taxon>
        <taxon>Flavobacteriia</taxon>
        <taxon>Flavobacteriales</taxon>
        <taxon>Flavobacteriaceae</taxon>
        <taxon>Tenacibaculum</taxon>
        <taxon>Tenacibaculum finnmarkense</taxon>
    </lineage>
</organism>
<accession>A0AAP1WHD8</accession>
<dbReference type="RefSeq" id="WP_101955916.1">
    <property type="nucleotide sequence ID" value="NZ_JAFMUQ010000058.1"/>
</dbReference>
<reference evidence="1 2" key="1">
    <citation type="journal article" date="2020" name="Int. J. Syst. Evol. Microbiol.">
        <title>Tenacibaculum piscium sp. nov., isolated from skin ulcers of sea-farmed fish, and description of Tenacibaculum finnmarkense sp. nov. with subdivision into genomovars finnmarkense and ulcerans.</title>
        <authorList>
            <person name="Olsen A.B."/>
            <person name="Spilsberg B."/>
            <person name="Nilsen H.K."/>
            <person name="Lagesen K."/>
            <person name="Gulla S."/>
            <person name="Avendano-Herrera R."/>
            <person name="Irgang R."/>
            <person name="Duchaud E."/>
            <person name="Colquhoun D.J."/>
        </authorList>
    </citation>
    <scope>NUCLEOTIDE SEQUENCE [LARGE SCALE GENOMIC DNA]</scope>
    <source>
        <strain evidence="1 2">TNO037</strain>
    </source>
</reference>
<keyword evidence="2" id="KW-1185">Reference proteome</keyword>